<feature type="compositionally biased region" description="Low complexity" evidence="1">
    <location>
        <begin position="363"/>
        <end position="375"/>
    </location>
</feature>
<feature type="compositionally biased region" description="Basic and acidic residues" evidence="1">
    <location>
        <begin position="519"/>
        <end position="531"/>
    </location>
</feature>
<feature type="compositionally biased region" description="Low complexity" evidence="1">
    <location>
        <begin position="104"/>
        <end position="117"/>
    </location>
</feature>
<evidence type="ECO:0000313" key="3">
    <source>
        <dbReference type="Proteomes" id="UP000319555"/>
    </source>
</evidence>
<proteinExistence type="predicted"/>
<dbReference type="AlphaFoldDB" id="A0A521BNZ1"/>
<evidence type="ECO:0008006" key="4">
    <source>
        <dbReference type="Google" id="ProtNLM"/>
    </source>
</evidence>
<keyword evidence="3" id="KW-1185">Reference proteome</keyword>
<sequence>MVQNNKVLTVSYGTFSCTLEGFDDSFETMKSIAEYFRDLAADDRYFGSEPPQPDAEMLTRIAQRDATRKVEASQNENGLLLRAQDRAASPSLSTAPMAPPSTPSAPAYTPAPSQSAPIAEAEPVEGRPEPAADSIAAKLQRIRAVVSHSEENSVIYAEDEDSPLMKSETGPTDAVSAAFQAGTLTPTDLAESPAADAEVEAAQEFEPEPQMDMPPPAAEEAEIEGPAQETPAVPEIDVTPTADDVTTVEAEEVLISDLSAETDEAESDEIDNILTEDISADADEPEEVAGYLTEEDEETLLDEIASVEAVLSARASEPLPEEPNLDEDVSRLMEKAVEQMDDPATATQRETYSRLRNAVAATNADRADALNRNQAQQISPRRPESNVTTARPKAEPAAPLKLVAEQRIDNKDEDEMGPISPRRVKSKPLGLPIEESGFAHYAQEQGAQSLPDLLEAAASYLSFIEGQEQFSRPQLMNKIRSLKQDDFNREESLRSFGQLLRDGKIEKAGGGRFAASDEIGFRPDGDERAAG</sequence>
<feature type="compositionally biased region" description="Acidic residues" evidence="1">
    <location>
        <begin position="249"/>
        <end position="270"/>
    </location>
</feature>
<dbReference type="EMBL" id="FXTE01000001">
    <property type="protein sequence ID" value="SMO48819.1"/>
    <property type="molecule type" value="Genomic_DNA"/>
</dbReference>
<protein>
    <recommendedName>
        <fullName evidence="4">Chemotaxis protein CheA</fullName>
    </recommendedName>
</protein>
<feature type="compositionally biased region" description="Low complexity" evidence="1">
    <location>
        <begin position="237"/>
        <end position="248"/>
    </location>
</feature>
<evidence type="ECO:0000313" key="2">
    <source>
        <dbReference type="EMBL" id="SMO48819.1"/>
    </source>
</evidence>
<organism evidence="2 3">
    <name type="scientific">Ruegeria faecimaris</name>
    <dbReference type="NCBI Taxonomy" id="686389"/>
    <lineage>
        <taxon>Bacteria</taxon>
        <taxon>Pseudomonadati</taxon>
        <taxon>Pseudomonadota</taxon>
        <taxon>Alphaproteobacteria</taxon>
        <taxon>Rhodobacterales</taxon>
        <taxon>Roseobacteraceae</taxon>
        <taxon>Ruegeria</taxon>
    </lineage>
</organism>
<dbReference type="OrthoDB" id="7798282at2"/>
<feature type="compositionally biased region" description="Acidic residues" evidence="1">
    <location>
        <begin position="197"/>
        <end position="209"/>
    </location>
</feature>
<reference evidence="2 3" key="1">
    <citation type="submission" date="2017-05" db="EMBL/GenBank/DDBJ databases">
        <authorList>
            <person name="Varghese N."/>
            <person name="Submissions S."/>
        </authorList>
    </citation>
    <scope>NUCLEOTIDE SEQUENCE [LARGE SCALE GENOMIC DNA]</scope>
    <source>
        <strain evidence="2 3">DSM 28009</strain>
    </source>
</reference>
<gene>
    <name evidence="2" type="ORF">SAMN06265380_101995</name>
</gene>
<accession>A0A521BNZ1</accession>
<dbReference type="Proteomes" id="UP000319555">
    <property type="component" value="Unassembled WGS sequence"/>
</dbReference>
<dbReference type="RefSeq" id="WP_142634588.1">
    <property type="nucleotide sequence ID" value="NZ_FXTE01000001.1"/>
</dbReference>
<name>A0A521BNZ1_9RHOB</name>
<feature type="region of interest" description="Disordered" evidence="1">
    <location>
        <begin position="511"/>
        <end position="531"/>
    </location>
</feature>
<feature type="region of interest" description="Disordered" evidence="1">
    <location>
        <begin position="363"/>
        <end position="428"/>
    </location>
</feature>
<evidence type="ECO:0000256" key="1">
    <source>
        <dbReference type="SAM" id="MobiDB-lite"/>
    </source>
</evidence>
<dbReference type="PROSITE" id="PS51257">
    <property type="entry name" value="PROKAR_LIPOPROTEIN"/>
    <property type="match status" value="1"/>
</dbReference>
<feature type="region of interest" description="Disordered" evidence="1">
    <location>
        <begin position="88"/>
        <end position="270"/>
    </location>
</feature>